<organism evidence="1 2">
    <name type="scientific">Thermodesulfovibrio aggregans</name>
    <dbReference type="NCBI Taxonomy" id="86166"/>
    <lineage>
        <taxon>Bacteria</taxon>
        <taxon>Pseudomonadati</taxon>
        <taxon>Nitrospirota</taxon>
        <taxon>Thermodesulfovibrionia</taxon>
        <taxon>Thermodesulfovibrionales</taxon>
        <taxon>Thermodesulfovibrionaceae</taxon>
        <taxon>Thermodesulfovibrio</taxon>
    </lineage>
</organism>
<gene>
    <name evidence="1" type="ORF">TAGGR_220</name>
</gene>
<evidence type="ECO:0008006" key="3">
    <source>
        <dbReference type="Google" id="ProtNLM"/>
    </source>
</evidence>
<dbReference type="RefSeq" id="WP_059176588.1">
    <property type="nucleotide sequence ID" value="NZ_BCNO01000002.1"/>
</dbReference>
<protein>
    <recommendedName>
        <fullName evidence="3">GSCFA domain-containing protein</fullName>
    </recommendedName>
</protein>
<comment type="caution">
    <text evidence="1">The sequence shown here is derived from an EMBL/GenBank/DDBJ whole genome shotgun (WGS) entry which is preliminary data.</text>
</comment>
<keyword evidence="2" id="KW-1185">Reference proteome</keyword>
<dbReference type="EMBL" id="BCNO01000002">
    <property type="protein sequence ID" value="GAQ95136.1"/>
    <property type="molecule type" value="Genomic_DNA"/>
</dbReference>
<dbReference type="OrthoDB" id="369216at2"/>
<accession>A0A0U9HQ20</accession>
<dbReference type="Proteomes" id="UP000054976">
    <property type="component" value="Unassembled WGS sequence"/>
</dbReference>
<reference evidence="2" key="1">
    <citation type="submission" date="2016-01" db="EMBL/GenBank/DDBJ databases">
        <title>Draft genome sequence of Thermodesulfovibrio aggregans strain TGE-P1.</title>
        <authorList>
            <person name="Sekiguchi Y."/>
            <person name="Ohashi A."/>
            <person name="Matsuura N."/>
            <person name="Tourlousse M.D."/>
        </authorList>
    </citation>
    <scope>NUCLEOTIDE SEQUENCE [LARGE SCALE GENOMIC DNA]</scope>
    <source>
        <strain evidence="2">TGE-P1</strain>
    </source>
</reference>
<sequence>MQFKSDKALANALKNKFRKYPSKNDNKRFSNGIIFPNINPKFKISRGKVFTIGSCFARHIEEILTTYEGFYLPTLKFKVPKERMVS</sequence>
<dbReference type="STRING" id="86166.TAGGR_220"/>
<evidence type="ECO:0000313" key="1">
    <source>
        <dbReference type="EMBL" id="GAQ95136.1"/>
    </source>
</evidence>
<dbReference type="AlphaFoldDB" id="A0A0U9HQ20"/>
<name>A0A0U9HQ20_9BACT</name>
<evidence type="ECO:0000313" key="2">
    <source>
        <dbReference type="Proteomes" id="UP000054976"/>
    </source>
</evidence>
<proteinExistence type="predicted"/>